<reference evidence="1" key="1">
    <citation type="submission" date="2020-09" db="EMBL/GenBank/DDBJ databases">
        <title>Genome-Enabled Discovery of Anthraquinone Biosynthesis in Senna tora.</title>
        <authorList>
            <person name="Kang S.-H."/>
            <person name="Pandey R.P."/>
            <person name="Lee C.-M."/>
            <person name="Sim J.-S."/>
            <person name="Jeong J.-T."/>
            <person name="Choi B.-S."/>
            <person name="Jung M."/>
            <person name="Ginzburg D."/>
            <person name="Zhao K."/>
            <person name="Won S.Y."/>
            <person name="Oh T.-J."/>
            <person name="Yu Y."/>
            <person name="Kim N.-H."/>
            <person name="Lee O.R."/>
            <person name="Lee T.-H."/>
            <person name="Bashyal P."/>
            <person name="Kim T.-S."/>
            <person name="Lee W.-H."/>
            <person name="Kawkins C."/>
            <person name="Kim C.-K."/>
            <person name="Kim J.S."/>
            <person name="Ahn B.O."/>
            <person name="Rhee S.Y."/>
            <person name="Sohng J.K."/>
        </authorList>
    </citation>
    <scope>NUCLEOTIDE SEQUENCE</scope>
    <source>
        <tissue evidence="1">Leaf</tissue>
    </source>
</reference>
<evidence type="ECO:0000313" key="1">
    <source>
        <dbReference type="EMBL" id="KAF7839129.1"/>
    </source>
</evidence>
<dbReference type="EMBL" id="JAAIUW010000003">
    <property type="protein sequence ID" value="KAF7839129.1"/>
    <property type="molecule type" value="Genomic_DNA"/>
</dbReference>
<proteinExistence type="predicted"/>
<gene>
    <name evidence="1" type="ORF">G2W53_007611</name>
</gene>
<dbReference type="AlphaFoldDB" id="A0A835CEE4"/>
<keyword evidence="2" id="KW-1185">Reference proteome</keyword>
<name>A0A835CEE4_9FABA</name>
<organism evidence="1 2">
    <name type="scientific">Senna tora</name>
    <dbReference type="NCBI Taxonomy" id="362788"/>
    <lineage>
        <taxon>Eukaryota</taxon>
        <taxon>Viridiplantae</taxon>
        <taxon>Streptophyta</taxon>
        <taxon>Embryophyta</taxon>
        <taxon>Tracheophyta</taxon>
        <taxon>Spermatophyta</taxon>
        <taxon>Magnoliopsida</taxon>
        <taxon>eudicotyledons</taxon>
        <taxon>Gunneridae</taxon>
        <taxon>Pentapetalae</taxon>
        <taxon>rosids</taxon>
        <taxon>fabids</taxon>
        <taxon>Fabales</taxon>
        <taxon>Fabaceae</taxon>
        <taxon>Caesalpinioideae</taxon>
        <taxon>Cassia clade</taxon>
        <taxon>Senna</taxon>
    </lineage>
</organism>
<comment type="caution">
    <text evidence="1">The sequence shown here is derived from an EMBL/GenBank/DDBJ whole genome shotgun (WGS) entry which is preliminary data.</text>
</comment>
<dbReference type="Proteomes" id="UP000634136">
    <property type="component" value="Unassembled WGS sequence"/>
</dbReference>
<sequence>MRSRVPLEHEVHSDSQKQREAIGLTHLFNNLFDLYFLNSLEIPSRFLAQNVFRHDLTHLPCYHESHSGIKSTRIPKYNAKRSESHWSIKCTRIPKYNAKQLESHLRIKSTRIPKYNAKRKI</sequence>
<protein>
    <submittedName>
        <fullName evidence="1">Uncharacterized protein</fullName>
    </submittedName>
</protein>
<evidence type="ECO:0000313" key="2">
    <source>
        <dbReference type="Proteomes" id="UP000634136"/>
    </source>
</evidence>
<accession>A0A835CEE4</accession>